<name>A0A1B9Y3E9_9FLAO</name>
<evidence type="ECO:0000313" key="3">
    <source>
        <dbReference type="EMBL" id="OCK44312.1"/>
    </source>
</evidence>
<dbReference type="InterPro" id="IPR050407">
    <property type="entry name" value="Geranylgeranyl_reductase"/>
</dbReference>
<evidence type="ECO:0000259" key="1">
    <source>
        <dbReference type="Pfam" id="PF01266"/>
    </source>
</evidence>
<dbReference type="STRING" id="447689.BA195_06415"/>
<comment type="caution">
    <text evidence="3">The sequence shown here is derived from an EMBL/GenBank/DDBJ whole genome shotgun (WGS) entry which is preliminary data.</text>
</comment>
<reference evidence="3 4" key="1">
    <citation type="submission" date="2016-06" db="EMBL/GenBank/DDBJ databases">
        <title>Draft Genome Sequence of Tenacibaculum soleae UCD-KL19.</title>
        <authorList>
            <person name="Eisen J.A."/>
            <person name="Coil D.A."/>
            <person name="Lujan K.M."/>
        </authorList>
    </citation>
    <scope>NUCLEOTIDE SEQUENCE [LARGE SCALE GENOMIC DNA]</scope>
    <source>
        <strain evidence="3 4">UCD-KL19</strain>
    </source>
</reference>
<dbReference type="RefSeq" id="WP_068703559.1">
    <property type="nucleotide sequence ID" value="NZ_MAKX01000001.1"/>
</dbReference>
<organism evidence="3 4">
    <name type="scientific">Tenacibaculum soleae</name>
    <dbReference type="NCBI Taxonomy" id="447689"/>
    <lineage>
        <taxon>Bacteria</taxon>
        <taxon>Pseudomonadati</taxon>
        <taxon>Bacteroidota</taxon>
        <taxon>Flavobacteriia</taxon>
        <taxon>Flavobacteriales</taxon>
        <taxon>Flavobacteriaceae</taxon>
        <taxon>Tenacibaculum</taxon>
    </lineage>
</organism>
<feature type="domain" description="FAD-binding" evidence="2">
    <location>
        <begin position="82"/>
        <end position="284"/>
    </location>
</feature>
<proteinExistence type="predicted"/>
<evidence type="ECO:0000259" key="2">
    <source>
        <dbReference type="Pfam" id="PF01494"/>
    </source>
</evidence>
<feature type="domain" description="FAD dependent oxidoreductase" evidence="1">
    <location>
        <begin position="5"/>
        <end position="38"/>
    </location>
</feature>
<dbReference type="GO" id="GO:0016628">
    <property type="term" value="F:oxidoreductase activity, acting on the CH-CH group of donors, NAD or NADP as acceptor"/>
    <property type="evidence" value="ECO:0007669"/>
    <property type="project" value="InterPro"/>
</dbReference>
<dbReference type="PRINTS" id="PR00420">
    <property type="entry name" value="RNGMNOXGNASE"/>
</dbReference>
<accession>A0A1B9Y3E9</accession>
<gene>
    <name evidence="3" type="ORF">BA195_06415</name>
</gene>
<dbReference type="GO" id="GO:0071949">
    <property type="term" value="F:FAD binding"/>
    <property type="evidence" value="ECO:0007669"/>
    <property type="project" value="InterPro"/>
</dbReference>
<dbReference type="Pfam" id="PF01266">
    <property type="entry name" value="DAO"/>
    <property type="match status" value="1"/>
</dbReference>
<protein>
    <submittedName>
        <fullName evidence="3">Geranylgeranyl reductase</fullName>
    </submittedName>
</protein>
<sequence length="379" mass="42745">MKHFDVAIIGSGPSGASTAFHLAKNGISTVLIEKETLPRYKTCGGGFVFRGRKDLPFDISSVVEREFNTIDIYLGEKLHFQTHREDPTVTMIMRDSFDHLIVDKAKDLGVTLLENHKLNKLHFSDDKINLETSQGNLTANFVIAADGALSPTAKMAGWKEDTRKLIPALEYEVEVSEDDFNRLKNEVRFDIDAIPYGYAWSFPKKNHLSIGVASARRTKINLKKFYKEYMETLKITNVISESQHGFQIPVAPRTDGFVKNNVFLIGDAAGFADPITAEGISNAIYSGKLAAEAIIESQLNSKDAEKLYLNKLDEKLLPELNTGLWLSKWFYEQKTIRNLLLKKYGQRFSEAMADVFHGKRSYPKDIKQTIKNKIKSLVS</sequence>
<evidence type="ECO:0000313" key="4">
    <source>
        <dbReference type="Proteomes" id="UP000093186"/>
    </source>
</evidence>
<dbReference type="InterPro" id="IPR036188">
    <property type="entry name" value="FAD/NAD-bd_sf"/>
</dbReference>
<dbReference type="Gene3D" id="3.50.50.60">
    <property type="entry name" value="FAD/NAD(P)-binding domain"/>
    <property type="match status" value="1"/>
</dbReference>
<dbReference type="SUPFAM" id="SSF51905">
    <property type="entry name" value="FAD/NAD(P)-binding domain"/>
    <property type="match status" value="1"/>
</dbReference>
<dbReference type="PANTHER" id="PTHR42685">
    <property type="entry name" value="GERANYLGERANYL DIPHOSPHATE REDUCTASE"/>
    <property type="match status" value="1"/>
</dbReference>
<dbReference type="PANTHER" id="PTHR42685:SF22">
    <property type="entry name" value="CONDITIONED MEDIUM FACTOR RECEPTOR 1"/>
    <property type="match status" value="1"/>
</dbReference>
<keyword evidence="4" id="KW-1185">Reference proteome</keyword>
<dbReference type="Proteomes" id="UP000093186">
    <property type="component" value="Unassembled WGS sequence"/>
</dbReference>
<dbReference type="AlphaFoldDB" id="A0A1B9Y3E9"/>
<dbReference type="InterPro" id="IPR006076">
    <property type="entry name" value="FAD-dep_OxRdtase"/>
</dbReference>
<dbReference type="NCBIfam" id="TIGR02032">
    <property type="entry name" value="GG-red-SF"/>
    <property type="match status" value="1"/>
</dbReference>
<dbReference type="OrthoDB" id="9806565at2"/>
<dbReference type="InterPro" id="IPR011777">
    <property type="entry name" value="Geranylgeranyl_Rdtase_fam"/>
</dbReference>
<dbReference type="Pfam" id="PF01494">
    <property type="entry name" value="FAD_binding_3"/>
    <property type="match status" value="1"/>
</dbReference>
<dbReference type="InterPro" id="IPR002938">
    <property type="entry name" value="FAD-bd"/>
</dbReference>
<dbReference type="EMBL" id="MAKX01000001">
    <property type="protein sequence ID" value="OCK44312.1"/>
    <property type="molecule type" value="Genomic_DNA"/>
</dbReference>